<dbReference type="InterPro" id="IPR021822">
    <property type="entry name" value="DUF3405"/>
</dbReference>
<keyword evidence="2" id="KW-0472">Membrane</keyword>
<dbReference type="PANTHER" id="PTHR36205:SF2">
    <property type="entry name" value="MAJOR FACILITATOR SUPERFAMILY TRANSPORTER"/>
    <property type="match status" value="1"/>
</dbReference>
<proteinExistence type="predicted"/>
<feature type="region of interest" description="Disordered" evidence="1">
    <location>
        <begin position="158"/>
        <end position="189"/>
    </location>
</feature>
<evidence type="ECO:0000313" key="4">
    <source>
        <dbReference type="Proteomes" id="UP000799767"/>
    </source>
</evidence>
<name>A0A6A6PTX0_9PEZI</name>
<dbReference type="RefSeq" id="XP_033590118.1">
    <property type="nucleotide sequence ID" value="XM_033729613.1"/>
</dbReference>
<reference evidence="3" key="1">
    <citation type="journal article" date="2020" name="Stud. Mycol.">
        <title>101 Dothideomycetes genomes: a test case for predicting lifestyles and emergence of pathogens.</title>
        <authorList>
            <person name="Haridas S."/>
            <person name="Albert R."/>
            <person name="Binder M."/>
            <person name="Bloem J."/>
            <person name="Labutti K."/>
            <person name="Salamov A."/>
            <person name="Andreopoulos B."/>
            <person name="Baker S."/>
            <person name="Barry K."/>
            <person name="Bills G."/>
            <person name="Bluhm B."/>
            <person name="Cannon C."/>
            <person name="Castanera R."/>
            <person name="Culley D."/>
            <person name="Daum C."/>
            <person name="Ezra D."/>
            <person name="Gonzalez J."/>
            <person name="Henrissat B."/>
            <person name="Kuo A."/>
            <person name="Liang C."/>
            <person name="Lipzen A."/>
            <person name="Lutzoni F."/>
            <person name="Magnuson J."/>
            <person name="Mondo S."/>
            <person name="Nolan M."/>
            <person name="Ohm R."/>
            <person name="Pangilinan J."/>
            <person name="Park H.-J."/>
            <person name="Ramirez L."/>
            <person name="Alfaro M."/>
            <person name="Sun H."/>
            <person name="Tritt A."/>
            <person name="Yoshinaga Y."/>
            <person name="Zwiers L.-H."/>
            <person name="Turgeon B."/>
            <person name="Goodwin S."/>
            <person name="Spatafora J."/>
            <person name="Crous P."/>
            <person name="Grigoriev I."/>
        </authorList>
    </citation>
    <scope>NUCLEOTIDE SEQUENCE</scope>
    <source>
        <strain evidence="3">CBS 113389</strain>
    </source>
</reference>
<dbReference type="OrthoDB" id="3353407at2759"/>
<keyword evidence="4" id="KW-1185">Reference proteome</keyword>
<evidence type="ECO:0000256" key="2">
    <source>
        <dbReference type="SAM" id="Phobius"/>
    </source>
</evidence>
<keyword evidence="2" id="KW-1133">Transmembrane helix</keyword>
<dbReference type="EMBL" id="MU001635">
    <property type="protein sequence ID" value="KAF2483548.1"/>
    <property type="molecule type" value="Genomic_DNA"/>
</dbReference>
<dbReference type="AlphaFoldDB" id="A0A6A6PTX0"/>
<organism evidence="3 4">
    <name type="scientific">Neohortaea acidophila</name>
    <dbReference type="NCBI Taxonomy" id="245834"/>
    <lineage>
        <taxon>Eukaryota</taxon>
        <taxon>Fungi</taxon>
        <taxon>Dikarya</taxon>
        <taxon>Ascomycota</taxon>
        <taxon>Pezizomycotina</taxon>
        <taxon>Dothideomycetes</taxon>
        <taxon>Dothideomycetidae</taxon>
        <taxon>Mycosphaerellales</taxon>
        <taxon>Teratosphaeriaceae</taxon>
        <taxon>Neohortaea</taxon>
    </lineage>
</organism>
<evidence type="ECO:0000256" key="1">
    <source>
        <dbReference type="SAM" id="MobiDB-lite"/>
    </source>
</evidence>
<evidence type="ECO:0000313" key="3">
    <source>
        <dbReference type="EMBL" id="KAF2483548.1"/>
    </source>
</evidence>
<protein>
    <submittedName>
        <fullName evidence="3">Uncharacterized protein</fullName>
    </submittedName>
</protein>
<dbReference type="PANTHER" id="PTHR36205">
    <property type="entry name" value="CHROMOSOME 19, WHOLE GENOME SHOTGUN SEQUENCE"/>
    <property type="match status" value="1"/>
</dbReference>
<keyword evidence="2" id="KW-0812">Transmembrane</keyword>
<accession>A0A6A6PTX0</accession>
<feature type="transmembrane region" description="Helical" evidence="2">
    <location>
        <begin position="12"/>
        <end position="30"/>
    </location>
</feature>
<feature type="compositionally biased region" description="Polar residues" evidence="1">
    <location>
        <begin position="169"/>
        <end position="189"/>
    </location>
</feature>
<dbReference type="Proteomes" id="UP000799767">
    <property type="component" value="Unassembled WGS sequence"/>
</dbReference>
<dbReference type="Pfam" id="PF11885">
    <property type="entry name" value="DUF3405"/>
    <property type="match status" value="1"/>
</dbReference>
<gene>
    <name evidence="3" type="ORF">BDY17DRAFT_149912</name>
</gene>
<sequence>MRLWGETRLWRAAAAVGLCIVNALFLFWFLRKQPDHLVAFQTVPYSPYPRYNSASWLRRWRGEHVSCEGPRGKLLNQSAHDWVRARIVSPDSYPQPLLGDSEVFGVQDGVCFDSYDRLAPYGFEPEETDKPAVDWDSVPWAELQERCIDQNRERFHPEARASKTARMPAQSTAIPADSMQSPLQRTPSKTSAKYHHRTALLLRTWTGYKYRPNDLHTIRALITELSLLSGGEYEVFLLVNVKEHSKFWKQPEEYQRLLDEHVPREFHNISLLWSELPLLRNWYPEVGDWQNYWHQFMVLQWFSKTHPEFDYIWNWEMDARFIGNPYHLFEQAARYAKAAPRKYLWERNARFYVPGAHGNFQEWLNDTHTTIETAARDGKLEPVWGPLPYNASLQSPIGPAPPRSLEEDNFTWGVGEEADLITLLPMWDPVHTAWTYRDKIWNFLPGIRPHFSQADTIARYFHHAEFAKIPRRTFINTVARFSRRQLHAMHLENVAGRTMQAEMWPATVALHHGLKAVYAPHPIWGDANYDVHAVDDVFNANDNKPARWSSQRDSVYNRDREGYFGPFTWFYNARYPRELYRRWLGYESIKGTQDDGERWPMGERNTLCLPAMLLHPVKHVEGEDEE</sequence>
<dbReference type="GeneID" id="54470615"/>